<feature type="compositionally biased region" description="Acidic residues" evidence="1">
    <location>
        <begin position="115"/>
        <end position="125"/>
    </location>
</feature>
<dbReference type="AlphaFoldDB" id="D1AZI0"/>
<evidence type="ECO:0000313" key="2">
    <source>
        <dbReference type="EMBL" id="ACZ11447.1"/>
    </source>
</evidence>
<evidence type="ECO:0000313" key="3">
    <source>
        <dbReference type="Proteomes" id="UP000002222"/>
    </source>
</evidence>
<feature type="region of interest" description="Disordered" evidence="1">
    <location>
        <begin position="193"/>
        <end position="238"/>
    </location>
</feature>
<organism evidence="2 3">
    <name type="scientific">Sulfurospirillum deleyianum (strain ATCC 51133 / DSM 6946 / 5175)</name>
    <dbReference type="NCBI Taxonomy" id="525898"/>
    <lineage>
        <taxon>Bacteria</taxon>
        <taxon>Pseudomonadati</taxon>
        <taxon>Campylobacterota</taxon>
        <taxon>Epsilonproteobacteria</taxon>
        <taxon>Campylobacterales</taxon>
        <taxon>Sulfurospirillaceae</taxon>
        <taxon>Sulfurospirillum</taxon>
    </lineage>
</organism>
<dbReference type="HOGENOM" id="CLU_046419_1_0_7"/>
<reference evidence="2 3" key="2">
    <citation type="journal article" date="2010" name="Stand. Genomic Sci.">
        <title>Complete genome sequence of Sulfurospirillum deleyianum type strain (5175).</title>
        <authorList>
            <person name="Sikorski J."/>
            <person name="Lapidus A."/>
            <person name="Copeland A."/>
            <person name="Glavina Del Rio T."/>
            <person name="Nolan M."/>
            <person name="Lucas S."/>
            <person name="Chen F."/>
            <person name="Tice H."/>
            <person name="Cheng J.F."/>
            <person name="Saunders E."/>
            <person name="Bruce D."/>
            <person name="Goodwin L."/>
            <person name="Pitluck S."/>
            <person name="Ovchinnikova G."/>
            <person name="Pati A."/>
            <person name="Ivanova N."/>
            <person name="Mavromatis K."/>
            <person name="Chen A."/>
            <person name="Palaniappan K."/>
            <person name="Chain P."/>
            <person name="Land M."/>
            <person name="Hauser L."/>
            <person name="Chang Y.J."/>
            <person name="Jeffries C.D."/>
            <person name="Brettin T."/>
            <person name="Detter J.C."/>
            <person name="Han C."/>
            <person name="Rohde M."/>
            <person name="Lang E."/>
            <person name="Spring S."/>
            <person name="Goker M."/>
            <person name="Bristow J."/>
            <person name="Eisen J.A."/>
            <person name="Markowitz V."/>
            <person name="Hugenholtz P."/>
            <person name="Kyrpides N.C."/>
            <person name="Klenk H.P."/>
        </authorList>
    </citation>
    <scope>NUCLEOTIDE SEQUENCE [LARGE SCALE GENOMIC DNA]</scope>
    <source>
        <strain evidence="3">ATCC 51133 / DSM 6946 / 5175</strain>
    </source>
</reference>
<protein>
    <submittedName>
        <fullName evidence="2">Uncharacterized protein</fullName>
    </submittedName>
</protein>
<feature type="region of interest" description="Disordered" evidence="1">
    <location>
        <begin position="109"/>
        <end position="129"/>
    </location>
</feature>
<gene>
    <name evidence="2" type="ordered locus">Sdel_0410</name>
</gene>
<sequence length="450" mass="51704">MRLLLLNNNPAVSRLIKLSAEKAGYELDEFEDYGLVPLNSYDVVLVDNEVYDASALNELKETTGCEYCIYICQRGVQKPDAFNVSLEKPFLPTDFLVLLEKVKNVLGSQQHSFDDSPEQLDEEEEESKHFDIDQIDALEPEKERSFTELDDILQSNQEDVLDNHHENFEFDNVKFEDQLLDEAVAMDEMIESGEYTKDHEPSEEKMDTPFEDFNFDTDASDEEEEKSLEKDEESLEMAPCVLDKDDIDEVKQLLDESEESEEDDLSFLEADKVEEAFEDISEEKEASLPRLEEFEEEPLDLHLSDTLPEPFLEDDLLEKEDEEEVDTLAFVPSFEAYEEEAITEDLEDLKEEEQPFAMEMDEKSGIDSLDDLNENLIKKALGEEVADLEEEPLSVIQPTTQEEEIEVIRGEIEKSISRSISGFAQSDILREALKGMRINISISFDENEAK</sequence>
<dbReference type="OrthoDB" id="5324656at2"/>
<feature type="compositionally biased region" description="Basic and acidic residues" evidence="1">
    <location>
        <begin position="194"/>
        <end position="208"/>
    </location>
</feature>
<keyword evidence="3" id="KW-1185">Reference proteome</keyword>
<feature type="compositionally biased region" description="Acidic residues" evidence="1">
    <location>
        <begin position="209"/>
        <end position="235"/>
    </location>
</feature>
<dbReference type="EMBL" id="CP001816">
    <property type="protein sequence ID" value="ACZ11447.1"/>
    <property type="molecule type" value="Genomic_DNA"/>
</dbReference>
<dbReference type="Proteomes" id="UP000002222">
    <property type="component" value="Chromosome"/>
</dbReference>
<dbReference type="KEGG" id="sdl:Sdel_0410"/>
<evidence type="ECO:0000256" key="1">
    <source>
        <dbReference type="SAM" id="MobiDB-lite"/>
    </source>
</evidence>
<name>D1AZI0_SULD5</name>
<accession>D1AZI0</accession>
<reference evidence="3" key="1">
    <citation type="submission" date="2009-11" db="EMBL/GenBank/DDBJ databases">
        <title>The complete genome of Sulfurospirillum deleyianum DSM 6946.</title>
        <authorList>
            <consortium name="US DOE Joint Genome Institute (JGI-PGF)"/>
            <person name="Lucas S."/>
            <person name="Copeland A."/>
            <person name="Lapidus A."/>
            <person name="Glavina del Rio T."/>
            <person name="Dalin E."/>
            <person name="Tice H."/>
            <person name="Bruce D."/>
            <person name="Goodwin L."/>
            <person name="Pitluck S."/>
            <person name="Kyrpides N."/>
            <person name="Mavromatis K."/>
            <person name="Ivanova N."/>
            <person name="Ovchinnikova G."/>
            <person name="Munk A.C."/>
            <person name="Lu M."/>
            <person name="Brettin T."/>
            <person name="Detter J.C."/>
            <person name="Han C."/>
            <person name="Tapia R."/>
            <person name="Larimer F."/>
            <person name="Land M."/>
            <person name="Hauser L."/>
            <person name="Markowitz V."/>
            <person name="Cheng J.F."/>
            <person name="Hugenholtz P."/>
            <person name="Woyke T."/>
            <person name="Wu D."/>
            <person name="Aumann P."/>
            <person name="Schneider S."/>
            <person name="Lang E."/>
            <person name="Spring S."/>
            <person name="Klenk H.P."/>
            <person name="Eisen J.A."/>
        </authorList>
    </citation>
    <scope>NUCLEOTIDE SEQUENCE [LARGE SCALE GENOMIC DNA]</scope>
    <source>
        <strain evidence="3">ATCC 51133 / DSM 6946 / 5175</strain>
    </source>
</reference>
<proteinExistence type="predicted"/>
<dbReference type="STRING" id="525898.Sdel_0410"/>
<dbReference type="eggNOG" id="COG5183">
    <property type="taxonomic scope" value="Bacteria"/>
</dbReference>
<dbReference type="RefSeq" id="WP_012856213.1">
    <property type="nucleotide sequence ID" value="NC_013512.1"/>
</dbReference>